<evidence type="ECO:0000313" key="2">
    <source>
        <dbReference type="EMBL" id="MDT2583045.1"/>
    </source>
</evidence>
<name>A0AAJ2IU37_9LACT</name>
<dbReference type="RefSeq" id="WP_019335402.1">
    <property type="nucleotide sequence ID" value="NZ_JARPXR010000002.1"/>
</dbReference>
<dbReference type="InterPro" id="IPR003115">
    <property type="entry name" value="ParB_N"/>
</dbReference>
<reference evidence="2" key="1">
    <citation type="submission" date="2023-03" db="EMBL/GenBank/DDBJ databases">
        <authorList>
            <person name="Shen W."/>
            <person name="Cai J."/>
        </authorList>
    </citation>
    <scope>NUCLEOTIDE SEQUENCE</scope>
    <source>
        <strain evidence="2">P86-2</strain>
    </source>
</reference>
<dbReference type="Gene3D" id="3.90.1530.10">
    <property type="entry name" value="Conserved hypothetical protein from pyrococcus furiosus pfu- 392566-001, ParB domain"/>
    <property type="match status" value="1"/>
</dbReference>
<dbReference type="GO" id="GO:0071453">
    <property type="term" value="P:cellular response to oxygen levels"/>
    <property type="evidence" value="ECO:0007669"/>
    <property type="project" value="TreeGrafter"/>
</dbReference>
<dbReference type="CDD" id="cd16397">
    <property type="entry name" value="IbrB_like"/>
    <property type="match status" value="1"/>
</dbReference>
<evidence type="ECO:0000259" key="1">
    <source>
        <dbReference type="SMART" id="SM00470"/>
    </source>
</evidence>
<dbReference type="PANTHER" id="PTHR30083:SF1">
    <property type="entry name" value="TRANSCRIPTIONAL REGULATOR"/>
    <property type="match status" value="1"/>
</dbReference>
<dbReference type="InterPro" id="IPR036086">
    <property type="entry name" value="ParB/Sulfiredoxin_sf"/>
</dbReference>
<dbReference type="AlphaFoldDB" id="A0AAJ2IU37"/>
<proteinExistence type="predicted"/>
<dbReference type="PANTHER" id="PTHR30083">
    <property type="entry name" value="TRANSCRIPTIONAL REGULATOR-RELATED"/>
    <property type="match status" value="1"/>
</dbReference>
<gene>
    <name evidence="2" type="ORF">P7D17_02790</name>
</gene>
<sequence length="180" mass="21138">MEEYFISPVYNIKRVPIEKIKANTYNPNITAPPEFHLLERSILEDGYTMPIVCYYNKDEDIYEIVDGFHRYLVIKTSEEVAKREHYTLPVSIINKPLENRIASTIRHNRARGTHSLELMKEIVQHLVEAGLSDQWIIKNIGMDKEELLRLKQLNGLASLFKNKDFSKSWETMENKDNEIL</sequence>
<dbReference type="SUPFAM" id="SSF110849">
    <property type="entry name" value="ParB/Sulfiredoxin"/>
    <property type="match status" value="1"/>
</dbReference>
<protein>
    <submittedName>
        <fullName evidence="2">ParB/RepB/Spo0J family partition protein</fullName>
    </submittedName>
</protein>
<dbReference type="SMART" id="SM00470">
    <property type="entry name" value="ParB"/>
    <property type="match status" value="1"/>
</dbReference>
<dbReference type="EMBL" id="JARPXR010000002">
    <property type="protein sequence ID" value="MDT2583045.1"/>
    <property type="molecule type" value="Genomic_DNA"/>
</dbReference>
<feature type="domain" description="ParB-like N-terminal" evidence="1">
    <location>
        <begin position="13"/>
        <end position="109"/>
    </location>
</feature>
<accession>A0AAJ2IU37</accession>
<comment type="caution">
    <text evidence="2">The sequence shown here is derived from an EMBL/GenBank/DDBJ whole genome shotgun (WGS) entry which is preliminary data.</text>
</comment>
<evidence type="ECO:0000313" key="3">
    <source>
        <dbReference type="Proteomes" id="UP001262817"/>
    </source>
</evidence>
<organism evidence="2 3">
    <name type="scientific">Lactococcus petauri</name>
    <dbReference type="NCBI Taxonomy" id="1940789"/>
    <lineage>
        <taxon>Bacteria</taxon>
        <taxon>Bacillati</taxon>
        <taxon>Bacillota</taxon>
        <taxon>Bacilli</taxon>
        <taxon>Lactobacillales</taxon>
        <taxon>Streptococcaceae</taxon>
        <taxon>Lactococcus</taxon>
    </lineage>
</organism>
<dbReference type="Proteomes" id="UP001262817">
    <property type="component" value="Unassembled WGS sequence"/>
</dbReference>
<dbReference type="Pfam" id="PF02195">
    <property type="entry name" value="ParB_N"/>
    <property type="match status" value="1"/>
</dbReference>